<accession>A0A2H3P110</accession>
<dbReference type="Gene3D" id="2.50.20.10">
    <property type="entry name" value="Lipoprotein localisation LolA/LolB/LppX"/>
    <property type="match status" value="1"/>
</dbReference>
<organism evidence="2 3">
    <name type="scientific">Longimonas halophila</name>
    <dbReference type="NCBI Taxonomy" id="1469170"/>
    <lineage>
        <taxon>Bacteria</taxon>
        <taxon>Pseudomonadati</taxon>
        <taxon>Rhodothermota</taxon>
        <taxon>Rhodothermia</taxon>
        <taxon>Rhodothermales</taxon>
        <taxon>Salisaetaceae</taxon>
        <taxon>Longimonas</taxon>
    </lineage>
</organism>
<feature type="transmembrane region" description="Helical" evidence="1">
    <location>
        <begin position="48"/>
        <end position="66"/>
    </location>
</feature>
<keyword evidence="1" id="KW-0812">Transmembrane</keyword>
<dbReference type="AlphaFoldDB" id="A0A2H3P110"/>
<name>A0A2H3P110_9BACT</name>
<sequence>MRVRNTRGRALCLCRTPTPALSARVLCRSYIAHTLFAAMRSALQCSPFRGVGIVIGILASLLLLSACGSSAPVVEETAMPDAFPNHTHADIQRAVQGHTDTLTAFEGDLRMNLNSPMRDERFRATLRQRRADSLWMNVRGPLGINAARMLVTRDSFYVHNRIDNELAAGPVEAAQQVLPVPMSSERLFQNLLGLLVPPNGPDWSMRADSTLYHIEDEAGRYTYSVDPSIWRVVRYVERAEDGTVVDERTFTDHTRVAGVLLPTRIVLRRPNEGVHALMTYRSITLTPKSLSFPFDVPADVQRVALP</sequence>
<keyword evidence="3" id="KW-1185">Reference proteome</keyword>
<dbReference type="Proteomes" id="UP000221024">
    <property type="component" value="Unassembled WGS sequence"/>
</dbReference>
<dbReference type="Pfam" id="PF14125">
    <property type="entry name" value="DUF4292"/>
    <property type="match status" value="1"/>
</dbReference>
<reference evidence="2 3" key="1">
    <citation type="submission" date="2017-10" db="EMBL/GenBank/DDBJ databases">
        <title>Draft genome of Longimonas halophila.</title>
        <authorList>
            <person name="Goh K.M."/>
            <person name="Shamsir M.S."/>
            <person name="Lim S.W."/>
        </authorList>
    </citation>
    <scope>NUCLEOTIDE SEQUENCE [LARGE SCALE GENOMIC DNA]</scope>
    <source>
        <strain evidence="2 3">KCTC 42399</strain>
    </source>
</reference>
<dbReference type="InterPro" id="IPR025634">
    <property type="entry name" value="DUF4292"/>
</dbReference>
<gene>
    <name evidence="2" type="ORF">CRI93_08060</name>
</gene>
<keyword evidence="1" id="KW-1133">Transmembrane helix</keyword>
<proteinExistence type="predicted"/>
<evidence type="ECO:0000256" key="1">
    <source>
        <dbReference type="SAM" id="Phobius"/>
    </source>
</evidence>
<evidence type="ECO:0000313" key="3">
    <source>
        <dbReference type="Proteomes" id="UP000221024"/>
    </source>
</evidence>
<dbReference type="EMBL" id="PDEP01000006">
    <property type="protein sequence ID" value="PEN07082.1"/>
    <property type="molecule type" value="Genomic_DNA"/>
</dbReference>
<dbReference type="OrthoDB" id="1122661at2"/>
<evidence type="ECO:0008006" key="4">
    <source>
        <dbReference type="Google" id="ProtNLM"/>
    </source>
</evidence>
<comment type="caution">
    <text evidence="2">The sequence shown here is derived from an EMBL/GenBank/DDBJ whole genome shotgun (WGS) entry which is preliminary data.</text>
</comment>
<protein>
    <recommendedName>
        <fullName evidence="4">DUF4292 domain-containing protein</fullName>
    </recommendedName>
</protein>
<keyword evidence="1" id="KW-0472">Membrane</keyword>
<evidence type="ECO:0000313" key="2">
    <source>
        <dbReference type="EMBL" id="PEN07082.1"/>
    </source>
</evidence>